<keyword evidence="11" id="KW-1185">Reference proteome</keyword>
<dbReference type="Pfam" id="PF16190">
    <property type="entry name" value="E1_FCCH"/>
    <property type="match status" value="1"/>
</dbReference>
<evidence type="ECO:0000259" key="9">
    <source>
        <dbReference type="SMART" id="SM00985"/>
    </source>
</evidence>
<dbReference type="InterPro" id="IPR033127">
    <property type="entry name" value="UBQ-activ_enz_E1_Cys_AS"/>
</dbReference>
<evidence type="ECO:0000313" key="11">
    <source>
        <dbReference type="Proteomes" id="UP000688137"/>
    </source>
</evidence>
<evidence type="ECO:0000256" key="7">
    <source>
        <dbReference type="SAM" id="Coils"/>
    </source>
</evidence>
<dbReference type="Pfam" id="PF00899">
    <property type="entry name" value="ThiF"/>
    <property type="match status" value="1"/>
</dbReference>
<keyword evidence="6" id="KW-0436">Ligase</keyword>
<dbReference type="FunFam" id="3.50.50.80:FF:000005">
    <property type="entry name" value="Ubiquitin-activating enzyme E1"/>
    <property type="match status" value="1"/>
</dbReference>
<keyword evidence="7" id="KW-0175">Coiled coil</keyword>
<keyword evidence="2 6" id="KW-0547">Nucleotide-binding</keyword>
<dbReference type="GO" id="GO:0005524">
    <property type="term" value="F:ATP binding"/>
    <property type="evidence" value="ECO:0007669"/>
    <property type="project" value="UniProtKB-KW"/>
</dbReference>
<organism evidence="10 11">
    <name type="scientific">Paramecium primaurelia</name>
    <dbReference type="NCBI Taxonomy" id="5886"/>
    <lineage>
        <taxon>Eukaryota</taxon>
        <taxon>Sar</taxon>
        <taxon>Alveolata</taxon>
        <taxon>Ciliophora</taxon>
        <taxon>Intramacronucleata</taxon>
        <taxon>Oligohymenophorea</taxon>
        <taxon>Peniculida</taxon>
        <taxon>Parameciidae</taxon>
        <taxon>Paramecium</taxon>
    </lineage>
</organism>
<dbReference type="NCBIfam" id="TIGR01408">
    <property type="entry name" value="Ube1"/>
    <property type="match status" value="1"/>
</dbReference>
<dbReference type="InterPro" id="IPR019572">
    <property type="entry name" value="UBA_E1_SCCH"/>
</dbReference>
<proteinExistence type="inferred from homology"/>
<dbReference type="InterPro" id="IPR032418">
    <property type="entry name" value="E1_FCCH"/>
</dbReference>
<dbReference type="Pfam" id="PF10585">
    <property type="entry name" value="UBA_E1_SCCH"/>
    <property type="match status" value="1"/>
</dbReference>
<feature type="domain" description="Ubiquitin-activating enzyme E1 C-terminal" evidence="9">
    <location>
        <begin position="887"/>
        <end position="1026"/>
    </location>
</feature>
<dbReference type="PANTHER" id="PTHR10953:SF4">
    <property type="entry name" value="UBIQUITIN-ACTIVATING ENZYME E1 C-TERMINAL DOMAIN-CONTAINING PROTEIN"/>
    <property type="match status" value="1"/>
</dbReference>
<dbReference type="FunFam" id="1.10.10.2660:FF:000005">
    <property type="entry name" value="Ubiquitin-activating enzyme E1, putative"/>
    <property type="match status" value="1"/>
</dbReference>
<feature type="active site" description="Glycyl thioester intermediate" evidence="5">
    <location>
        <position position="592"/>
    </location>
</feature>
<dbReference type="SMART" id="SM00985">
    <property type="entry name" value="UBA_e1_C"/>
    <property type="match status" value="1"/>
</dbReference>
<dbReference type="GO" id="GO:0005737">
    <property type="term" value="C:cytoplasm"/>
    <property type="evidence" value="ECO:0007669"/>
    <property type="project" value="TreeGrafter"/>
</dbReference>
<dbReference type="AlphaFoldDB" id="A0A8S1KCC5"/>
<comment type="pathway">
    <text evidence="4">Protein modification.</text>
</comment>
<evidence type="ECO:0000256" key="3">
    <source>
        <dbReference type="ARBA" id="ARBA00022840"/>
    </source>
</evidence>
<dbReference type="PROSITE" id="PS00865">
    <property type="entry name" value="UBIQUITIN_ACTIVAT_2"/>
    <property type="match status" value="1"/>
</dbReference>
<dbReference type="PANTHER" id="PTHR10953">
    <property type="entry name" value="UBIQUITIN-ACTIVATING ENZYME E1"/>
    <property type="match status" value="1"/>
</dbReference>
<dbReference type="GO" id="GO:0031510">
    <property type="term" value="C:SUMO activating enzyme complex"/>
    <property type="evidence" value="ECO:0007669"/>
    <property type="project" value="TreeGrafter"/>
</dbReference>
<keyword evidence="3 6" id="KW-0067">ATP-binding</keyword>
<name>A0A8S1KCC5_PARPR</name>
<feature type="transmembrane region" description="Helical" evidence="8">
    <location>
        <begin position="856"/>
        <end position="880"/>
    </location>
</feature>
<protein>
    <recommendedName>
        <fullName evidence="9">Ubiquitin-activating enzyme E1 C-terminal domain-containing protein</fullName>
    </recommendedName>
</protein>
<dbReference type="EMBL" id="CAJJDM010000017">
    <property type="protein sequence ID" value="CAD8053440.1"/>
    <property type="molecule type" value="Genomic_DNA"/>
</dbReference>
<keyword evidence="6" id="KW-0833">Ubl conjugation pathway</keyword>
<dbReference type="FunFam" id="2.40.30.180:FF:000002">
    <property type="entry name" value="Ubiquitin-activating enzyme E1 2"/>
    <property type="match status" value="1"/>
</dbReference>
<dbReference type="InterPro" id="IPR018075">
    <property type="entry name" value="UBQ-activ_enz_E1"/>
</dbReference>
<keyword evidence="8" id="KW-0812">Transmembrane</keyword>
<dbReference type="OMA" id="FVSPMQT"/>
<evidence type="ECO:0000256" key="5">
    <source>
        <dbReference type="PROSITE-ProRule" id="PRU10132"/>
    </source>
</evidence>
<evidence type="ECO:0000256" key="4">
    <source>
        <dbReference type="ARBA" id="ARBA00043952"/>
    </source>
</evidence>
<evidence type="ECO:0000256" key="8">
    <source>
        <dbReference type="SAM" id="Phobius"/>
    </source>
</evidence>
<feature type="coiled-coil region" evidence="7">
    <location>
        <begin position="768"/>
        <end position="816"/>
    </location>
</feature>
<dbReference type="FunFam" id="3.10.290.60:FF:000001">
    <property type="entry name" value="Ubiquitin-activating enzyme E1 2"/>
    <property type="match status" value="1"/>
</dbReference>
<gene>
    <name evidence="10" type="ORF">PPRIM_AZ9-3.1.T0200330</name>
</gene>
<evidence type="ECO:0000313" key="10">
    <source>
        <dbReference type="EMBL" id="CAD8053440.1"/>
    </source>
</evidence>
<evidence type="ECO:0000256" key="1">
    <source>
        <dbReference type="ARBA" id="ARBA00005673"/>
    </source>
</evidence>
<comment type="similarity">
    <text evidence="1 6">Belongs to the ubiquitin-activating E1 family.</text>
</comment>
<dbReference type="Pfam" id="PF09358">
    <property type="entry name" value="E1_UFD"/>
    <property type="match status" value="1"/>
</dbReference>
<keyword evidence="8" id="KW-0472">Membrane</keyword>
<keyword evidence="8" id="KW-1133">Transmembrane helix</keyword>
<dbReference type="GO" id="GO:0016925">
    <property type="term" value="P:protein sumoylation"/>
    <property type="evidence" value="ECO:0007669"/>
    <property type="project" value="TreeGrafter"/>
</dbReference>
<evidence type="ECO:0000256" key="6">
    <source>
        <dbReference type="RuleBase" id="RU000519"/>
    </source>
</evidence>
<reference evidence="10" key="1">
    <citation type="submission" date="2021-01" db="EMBL/GenBank/DDBJ databases">
        <authorList>
            <consortium name="Genoscope - CEA"/>
            <person name="William W."/>
        </authorList>
    </citation>
    <scope>NUCLEOTIDE SEQUENCE</scope>
</reference>
<dbReference type="InterPro" id="IPR045886">
    <property type="entry name" value="ThiF/MoeB/HesA"/>
</dbReference>
<evidence type="ECO:0000256" key="2">
    <source>
        <dbReference type="ARBA" id="ARBA00022741"/>
    </source>
</evidence>
<comment type="caution">
    <text evidence="10">The sequence shown here is derived from an EMBL/GenBank/DDBJ whole genome shotgun (WGS) entry which is preliminary data.</text>
</comment>
<dbReference type="GO" id="GO:0004839">
    <property type="term" value="F:ubiquitin activating enzyme activity"/>
    <property type="evidence" value="ECO:0007669"/>
    <property type="project" value="UniProtKB-EC"/>
</dbReference>
<sequence length="1032" mass="116692">MQQQDTNFDENLYSRQVAVLGAETQSKLIQMKCFIHGLRGLGLEIAKNLILAGPKSVIVYDPTVLSISDLGSNFYATLEQVGKVTRQDAAIKSLKELNPYVSVEIYNGQVNGASLSEFSVVVLTDVWDQKFITEVNEAVRQKGHGFILAHSSGLFGSTFVDFSDKFQIFDPNGEEPRQAIVAGITNELEGIVSTIEDKRHGFQDGDSVTFKEVVGMTEVNEKIFKIKVKSPYMFSIGDTTKFSQYMREGIAVQVKVPEDIEFKSFKASLSHPFAPGKNELDLMDWEKIGRPEQLHIAYNALLQFTLQNGRQPGLLNQDDAQKVWELAQQINNSDRGEGALKAELDEQLVKNTSLYFSAQITPLTSFWGGIIAQEVVKYTGKFTPIRQWLHSEFFEALPETEVNRTLLNSQYDDYIAIFGREALQQLQNSKIFMVGAGALGCEYIKMFALMGCGNGAKGLVTVTDDDNIEISNLNRQFLFRKNNVGSNKAATACRVGELMNKTSKFKSYALRVGKQNEPIFNDQFWDGLDIAVNAVDNVHARKYIDSQCCYYGKPLFESGTLGTKCNSQLILPNQTQSYSESQDPPEDTIPLCTLKNFPYQIEHTIQWARDYFAGFFEDGSQDCIKYLENPVNYIKRILNELKSQPGVLRPKLESVKKFAEVAQKPTLNAIVVLAKNMFQDIFCNQIKQLLYCFPPDHRTSEGQLFWTNPKRPPTPIEFDQSDPLHQLFIHSAVNIFSQIFGLPKQDKFDEIAKLLPTIQVQEYVPKQMQIKENEKDQKEEKSEDDETQIQALAQELEKLTLENKEVTKQLQECAFEKDDPTNWHIDFLSAVSNLRARNYKIPEVSSFQVKLIAGKIIPALATTTAMIVGAVGLEIFKYILKKNVGKMRNAFINLALPLFLFSEPLPPGEHQDQEYNVLLLGPTKAVPPKWTAWERITITQQMTLGQFIQYFKEKYDVNVSSITVEQYMIYTNYPAPSQETLNKDLGHLYAEKTNQPLPAHRIYLDLTVGGEIIGDGAEINADIAPVKYQYKK</sequence>
<dbReference type="InterPro" id="IPR018965">
    <property type="entry name" value="Ub-activating_enz_E1_C"/>
</dbReference>
<dbReference type="Proteomes" id="UP000688137">
    <property type="component" value="Unassembled WGS sequence"/>
</dbReference>
<accession>A0A8S1KCC5</accession>
<dbReference type="GO" id="GO:0019948">
    <property type="term" value="F:SUMO activating enzyme activity"/>
    <property type="evidence" value="ECO:0007669"/>
    <property type="project" value="TreeGrafter"/>
</dbReference>
<dbReference type="Pfam" id="PF16191">
    <property type="entry name" value="E1_4HB"/>
    <property type="match status" value="1"/>
</dbReference>
<dbReference type="InterPro" id="IPR032420">
    <property type="entry name" value="E1_4HB"/>
</dbReference>
<dbReference type="InterPro" id="IPR000594">
    <property type="entry name" value="ThiF_NAD_FAD-bd"/>
</dbReference>